<proteinExistence type="predicted"/>
<reference evidence="2" key="1">
    <citation type="submission" date="2015-03" db="EMBL/GenBank/DDBJ databases">
        <authorList>
            <consortium name="Pathogen Informatics"/>
        </authorList>
    </citation>
    <scope>NUCLEOTIDE SEQUENCE [LARGE SCALE GENOMIC DNA]</scope>
    <source>
        <strain evidence="2">IP27925</strain>
    </source>
</reference>
<sequence>MLVQPILANAAVSMRDCYKIKLRNVGEKSWLSGDIHRIRCCYCFGHDLTPMFSNHSRRLTTALFM</sequence>
<accession>A0A0T9TUA5</accession>
<gene>
    <name evidence="1" type="ORF">ERS008460_01639</name>
</gene>
<organism evidence="1 2">
    <name type="scientific">Yersinia aleksiciae</name>
    <dbReference type="NCBI Taxonomy" id="263819"/>
    <lineage>
        <taxon>Bacteria</taxon>
        <taxon>Pseudomonadati</taxon>
        <taxon>Pseudomonadota</taxon>
        <taxon>Gammaproteobacteria</taxon>
        <taxon>Enterobacterales</taxon>
        <taxon>Yersiniaceae</taxon>
        <taxon>Yersinia</taxon>
    </lineage>
</organism>
<dbReference type="AlphaFoldDB" id="A0A0T9TUA5"/>
<evidence type="ECO:0000313" key="1">
    <source>
        <dbReference type="EMBL" id="CNL02711.1"/>
    </source>
</evidence>
<dbReference type="EMBL" id="CQEM01000006">
    <property type="protein sequence ID" value="CNL02711.1"/>
    <property type="molecule type" value="Genomic_DNA"/>
</dbReference>
<name>A0A0T9TUA5_YERAE</name>
<dbReference type="Proteomes" id="UP000040088">
    <property type="component" value="Unassembled WGS sequence"/>
</dbReference>
<protein>
    <submittedName>
        <fullName evidence="1">Uncharacterized protein</fullName>
    </submittedName>
</protein>
<evidence type="ECO:0000313" key="2">
    <source>
        <dbReference type="Proteomes" id="UP000040088"/>
    </source>
</evidence>